<dbReference type="CDD" id="cd00754">
    <property type="entry name" value="Ubl_MoaD"/>
    <property type="match status" value="1"/>
</dbReference>
<evidence type="ECO:0000256" key="3">
    <source>
        <dbReference type="ARBA" id="ARBA00024247"/>
    </source>
</evidence>
<protein>
    <recommendedName>
        <fullName evidence="3">Molybdopterin synthase sulfur carrier subunit</fullName>
    </recommendedName>
</protein>
<dbReference type="Gene3D" id="3.10.20.30">
    <property type="match status" value="1"/>
</dbReference>
<keyword evidence="1" id="KW-0547">Nucleotide-binding</keyword>
<dbReference type="PANTHER" id="PTHR33359">
    <property type="entry name" value="MOLYBDOPTERIN SYNTHASE SULFUR CARRIER SUBUNIT"/>
    <property type="match status" value="1"/>
</dbReference>
<accession>A0ABN1D968</accession>
<evidence type="ECO:0000313" key="4">
    <source>
        <dbReference type="EMBL" id="GAA0537470.1"/>
    </source>
</evidence>
<dbReference type="InterPro" id="IPR044672">
    <property type="entry name" value="MOCS2A"/>
</dbReference>
<comment type="caution">
    <text evidence="4">The sequence shown here is derived from an EMBL/GenBank/DDBJ whole genome shotgun (WGS) entry which is preliminary data.</text>
</comment>
<sequence>MIKILFFAALRERLDCEQYLLSCDDKILQVADILQQLQSRCHNWQLELSRNDLLCAVNQQLVPLTASVQDGDELAFFPPVTGG</sequence>
<dbReference type="InterPro" id="IPR003749">
    <property type="entry name" value="ThiS/MoaD-like"/>
</dbReference>
<dbReference type="InterPro" id="IPR012675">
    <property type="entry name" value="Beta-grasp_dom_sf"/>
</dbReference>
<gene>
    <name evidence="4" type="primary">moaD</name>
    <name evidence="4" type="ORF">GCM10009098_01140</name>
</gene>
<dbReference type="Proteomes" id="UP001501169">
    <property type="component" value="Unassembled WGS sequence"/>
</dbReference>
<dbReference type="RefSeq" id="WP_226765908.1">
    <property type="nucleotide sequence ID" value="NZ_BAAAEO010000001.1"/>
</dbReference>
<evidence type="ECO:0000256" key="2">
    <source>
        <dbReference type="ARBA" id="ARBA00024200"/>
    </source>
</evidence>
<dbReference type="InterPro" id="IPR016155">
    <property type="entry name" value="Mopterin_synth/thiamin_S_b"/>
</dbReference>
<evidence type="ECO:0000313" key="5">
    <source>
        <dbReference type="Proteomes" id="UP001501169"/>
    </source>
</evidence>
<comment type="similarity">
    <text evidence="2">Belongs to the MoaD family.</text>
</comment>
<organism evidence="4 5">
    <name type="scientific">Rheinheimera aquimaris</name>
    <dbReference type="NCBI Taxonomy" id="412437"/>
    <lineage>
        <taxon>Bacteria</taxon>
        <taxon>Pseudomonadati</taxon>
        <taxon>Pseudomonadota</taxon>
        <taxon>Gammaproteobacteria</taxon>
        <taxon>Chromatiales</taxon>
        <taxon>Chromatiaceae</taxon>
        <taxon>Rheinheimera</taxon>
    </lineage>
</organism>
<name>A0ABN1D968_9GAMM</name>
<evidence type="ECO:0000256" key="1">
    <source>
        <dbReference type="ARBA" id="ARBA00022741"/>
    </source>
</evidence>
<reference evidence="4 5" key="1">
    <citation type="journal article" date="2019" name="Int. J. Syst. Evol. Microbiol.">
        <title>The Global Catalogue of Microorganisms (GCM) 10K type strain sequencing project: providing services to taxonomists for standard genome sequencing and annotation.</title>
        <authorList>
            <consortium name="The Broad Institute Genomics Platform"/>
            <consortium name="The Broad Institute Genome Sequencing Center for Infectious Disease"/>
            <person name="Wu L."/>
            <person name="Ma J."/>
        </authorList>
    </citation>
    <scope>NUCLEOTIDE SEQUENCE [LARGE SCALE GENOMIC DNA]</scope>
    <source>
        <strain evidence="4 5">JCM 14331</strain>
    </source>
</reference>
<dbReference type="PANTHER" id="PTHR33359:SF1">
    <property type="entry name" value="MOLYBDOPTERIN SYNTHASE SULFUR CARRIER SUBUNIT"/>
    <property type="match status" value="1"/>
</dbReference>
<dbReference type="Pfam" id="PF02597">
    <property type="entry name" value="ThiS"/>
    <property type="match status" value="1"/>
</dbReference>
<dbReference type="SUPFAM" id="SSF54285">
    <property type="entry name" value="MoaD/ThiS"/>
    <property type="match status" value="1"/>
</dbReference>
<proteinExistence type="inferred from homology"/>
<dbReference type="EMBL" id="BAAAEO010000001">
    <property type="protein sequence ID" value="GAA0537470.1"/>
    <property type="molecule type" value="Genomic_DNA"/>
</dbReference>
<keyword evidence="5" id="KW-1185">Reference proteome</keyword>